<organism evidence="4 5">
    <name type="scientific">Phytophthora megakarya</name>
    <dbReference type="NCBI Taxonomy" id="4795"/>
    <lineage>
        <taxon>Eukaryota</taxon>
        <taxon>Sar</taxon>
        <taxon>Stramenopiles</taxon>
        <taxon>Oomycota</taxon>
        <taxon>Peronosporomycetes</taxon>
        <taxon>Peronosporales</taxon>
        <taxon>Peronosporaceae</taxon>
        <taxon>Phytophthora</taxon>
    </lineage>
</organism>
<dbReference type="Gene3D" id="1.10.418.10">
    <property type="entry name" value="Calponin-like domain"/>
    <property type="match status" value="1"/>
</dbReference>
<dbReference type="InterPro" id="IPR001715">
    <property type="entry name" value="CH_dom"/>
</dbReference>
<keyword evidence="5" id="KW-1185">Reference proteome</keyword>
<dbReference type="STRING" id="4795.A0A225VF15"/>
<feature type="compositionally biased region" description="Low complexity" evidence="2">
    <location>
        <begin position="262"/>
        <end position="283"/>
    </location>
</feature>
<feature type="compositionally biased region" description="Acidic residues" evidence="2">
    <location>
        <begin position="363"/>
        <end position="372"/>
    </location>
</feature>
<dbReference type="CDD" id="cd00014">
    <property type="entry name" value="CH_SF"/>
    <property type="match status" value="1"/>
</dbReference>
<dbReference type="InterPro" id="IPR036872">
    <property type="entry name" value="CH_dom_sf"/>
</dbReference>
<evidence type="ECO:0000313" key="5">
    <source>
        <dbReference type="Proteomes" id="UP000198211"/>
    </source>
</evidence>
<keyword evidence="1" id="KW-0175">Coiled coil</keyword>
<reference evidence="5" key="1">
    <citation type="submission" date="2017-03" db="EMBL/GenBank/DDBJ databases">
        <title>Phytopthora megakarya and P. palmivora, two closely related causual agents of cacao black pod achieved similar genome size and gene model numbers by different mechanisms.</title>
        <authorList>
            <person name="Ali S."/>
            <person name="Shao J."/>
            <person name="Larry D.J."/>
            <person name="Kronmiller B."/>
            <person name="Shen D."/>
            <person name="Strem M.D."/>
            <person name="Melnick R.L."/>
            <person name="Guiltinan M.J."/>
            <person name="Tyler B.M."/>
            <person name="Meinhardt L.W."/>
            <person name="Bailey B.A."/>
        </authorList>
    </citation>
    <scope>NUCLEOTIDE SEQUENCE [LARGE SCALE GENOMIC DNA]</scope>
    <source>
        <strain evidence="5">zdho120</strain>
    </source>
</reference>
<dbReference type="SMART" id="SM00033">
    <property type="entry name" value="CH"/>
    <property type="match status" value="1"/>
</dbReference>
<name>A0A225VF15_9STRA</name>
<feature type="coiled-coil region" evidence="1">
    <location>
        <begin position="667"/>
        <end position="694"/>
    </location>
</feature>
<feature type="region of interest" description="Disordered" evidence="2">
    <location>
        <begin position="475"/>
        <end position="548"/>
    </location>
</feature>
<feature type="compositionally biased region" description="Low complexity" evidence="2">
    <location>
        <begin position="311"/>
        <end position="332"/>
    </location>
</feature>
<feature type="compositionally biased region" description="Acidic residues" evidence="2">
    <location>
        <begin position="435"/>
        <end position="444"/>
    </location>
</feature>
<dbReference type="PROSITE" id="PS50021">
    <property type="entry name" value="CH"/>
    <property type="match status" value="1"/>
</dbReference>
<feature type="coiled-coil region" evidence="1">
    <location>
        <begin position="562"/>
        <end position="640"/>
    </location>
</feature>
<evidence type="ECO:0000256" key="1">
    <source>
        <dbReference type="SAM" id="Coils"/>
    </source>
</evidence>
<feature type="compositionally biased region" description="Low complexity" evidence="2">
    <location>
        <begin position="188"/>
        <end position="198"/>
    </location>
</feature>
<feature type="region of interest" description="Disordered" evidence="2">
    <location>
        <begin position="172"/>
        <end position="410"/>
    </location>
</feature>
<dbReference type="Proteomes" id="UP000198211">
    <property type="component" value="Unassembled WGS sequence"/>
</dbReference>
<sequence length="728" mass="78902">MASLECIQWIRDELEAHGDLQDLSPPLADTKSLCEFVTDGRALCLLTNAVLESEAEELPKNLQLSKFHALERVQFFIKWCRTRAKLEEHQVFTTVQLLDEVNETAVSETIVALRNKTRPGLKTANSMSQYYFDGDSNARASTSSTTSSGSNSANNANRLSSFLNKFPSAPVVVSKSSQNKPPMNHRVSLTSSVSSNQSPRDVEEPVPTDEENSKSRLRIPSIFKSNNKNNINTSATPRSSVISNASSTASTSKDEGQSRSWSSKLSAFSRSVSSSSNVSAPQSTPKTPSAAELDNNTPQNSPPASPYNRVSIPSAFSAPAPAAPKSMSKLSAFLSSVETTPVAPASCAPSRDTKDPDPVGEVTPEENLEPAVEDNQAEHEHATIEEENPAEVESAKPDVETEHEPLKKPASSAKLLAFLQAVEPAGATPPKVEVETSEEEDEDFVAVNGEGAISADEETLAIEEVASVKKAPVEDEAVVGGKKEKEETVETPEVQEVLIKGGAKTKTSEVHDEVLEEAHVEIAKEETSEEEVEDTPEDETPDVPEVAPVVPIVESSALLEENVRLLAENRTLTEKLETTENAITIKDTELETLKEELELLKAQFAKEQTSAQEKILASEKKQEELAADAAESRAELAKSQKAATESVSAAKEVKEAKITINELTILSEGLKVDLTSLREEVQTLEQAVQFARDSEEAARYTAQVAFAARDTADEVNQQLKDQLTQLQK</sequence>
<comment type="caution">
    <text evidence="4">The sequence shown here is derived from an EMBL/GenBank/DDBJ whole genome shotgun (WGS) entry which is preliminary data.</text>
</comment>
<dbReference type="SUPFAM" id="SSF47576">
    <property type="entry name" value="Calponin-homology domain, CH-domain"/>
    <property type="match status" value="1"/>
</dbReference>
<feature type="compositionally biased region" description="Acidic residues" evidence="2">
    <location>
        <begin position="527"/>
        <end position="542"/>
    </location>
</feature>
<feature type="domain" description="Calponin-homology (CH)" evidence="3">
    <location>
        <begin position="1"/>
        <end position="118"/>
    </location>
</feature>
<evidence type="ECO:0000259" key="3">
    <source>
        <dbReference type="PROSITE" id="PS50021"/>
    </source>
</evidence>
<feature type="region of interest" description="Disordered" evidence="2">
    <location>
        <begin position="424"/>
        <end position="444"/>
    </location>
</feature>
<feature type="compositionally biased region" description="Basic and acidic residues" evidence="2">
    <location>
        <begin position="506"/>
        <end position="526"/>
    </location>
</feature>
<dbReference type="Pfam" id="PF00307">
    <property type="entry name" value="CH"/>
    <property type="match status" value="1"/>
</dbReference>
<evidence type="ECO:0000313" key="4">
    <source>
        <dbReference type="EMBL" id="OWZ03468.1"/>
    </source>
</evidence>
<dbReference type="AlphaFoldDB" id="A0A225VF15"/>
<dbReference type="EMBL" id="NBNE01005505">
    <property type="protein sequence ID" value="OWZ03468.1"/>
    <property type="molecule type" value="Genomic_DNA"/>
</dbReference>
<feature type="region of interest" description="Disordered" evidence="2">
    <location>
        <begin position="137"/>
        <end position="156"/>
    </location>
</feature>
<dbReference type="OrthoDB" id="21595at2759"/>
<proteinExistence type="predicted"/>
<evidence type="ECO:0000256" key="2">
    <source>
        <dbReference type="SAM" id="MobiDB-lite"/>
    </source>
</evidence>
<feature type="compositionally biased region" description="Basic and acidic residues" evidence="2">
    <location>
        <begin position="393"/>
        <end position="407"/>
    </location>
</feature>
<feature type="compositionally biased region" description="Low complexity" evidence="2">
    <location>
        <begin position="239"/>
        <end position="251"/>
    </location>
</feature>
<gene>
    <name evidence="4" type="ORF">PHMEG_00024796</name>
</gene>
<accession>A0A225VF15</accession>
<protein>
    <recommendedName>
        <fullName evidence="3">Calponin-homology (CH) domain-containing protein</fullName>
    </recommendedName>
</protein>
<feature type="compositionally biased region" description="Low complexity" evidence="2">
    <location>
        <begin position="221"/>
        <end position="232"/>
    </location>
</feature>